<protein>
    <submittedName>
        <fullName evidence="1">Uncharacterized protein</fullName>
    </submittedName>
</protein>
<gene>
    <name evidence="1" type="ORF">DEO72_LG5g2800</name>
</gene>
<proteinExistence type="predicted"/>
<dbReference type="AlphaFoldDB" id="A0A4D6M0U8"/>
<evidence type="ECO:0000313" key="1">
    <source>
        <dbReference type="EMBL" id="QCD94715.1"/>
    </source>
</evidence>
<reference evidence="1 2" key="1">
    <citation type="submission" date="2019-04" db="EMBL/GenBank/DDBJ databases">
        <title>An improved genome assembly and genetic linkage map for asparagus bean, Vigna unguiculata ssp. sesquipedialis.</title>
        <authorList>
            <person name="Xia Q."/>
            <person name="Zhang R."/>
            <person name="Dong Y."/>
        </authorList>
    </citation>
    <scope>NUCLEOTIDE SEQUENCE [LARGE SCALE GENOMIC DNA]</scope>
    <source>
        <tissue evidence="1">Leaf</tissue>
    </source>
</reference>
<name>A0A4D6M0U8_VIGUN</name>
<organism evidence="1 2">
    <name type="scientific">Vigna unguiculata</name>
    <name type="common">Cowpea</name>
    <dbReference type="NCBI Taxonomy" id="3917"/>
    <lineage>
        <taxon>Eukaryota</taxon>
        <taxon>Viridiplantae</taxon>
        <taxon>Streptophyta</taxon>
        <taxon>Embryophyta</taxon>
        <taxon>Tracheophyta</taxon>
        <taxon>Spermatophyta</taxon>
        <taxon>Magnoliopsida</taxon>
        <taxon>eudicotyledons</taxon>
        <taxon>Gunneridae</taxon>
        <taxon>Pentapetalae</taxon>
        <taxon>rosids</taxon>
        <taxon>fabids</taxon>
        <taxon>Fabales</taxon>
        <taxon>Fabaceae</taxon>
        <taxon>Papilionoideae</taxon>
        <taxon>50 kb inversion clade</taxon>
        <taxon>NPAAA clade</taxon>
        <taxon>indigoferoid/millettioid clade</taxon>
        <taxon>Phaseoleae</taxon>
        <taxon>Vigna</taxon>
    </lineage>
</organism>
<sequence length="66" mass="7373">MERPRSTRLKSIVEKVGKRRKSTGAKNKDFGAEMVEEVQCSGFVSLLTSIQNSTHQTQIVSQGTNY</sequence>
<dbReference type="EMBL" id="CP039349">
    <property type="protein sequence ID" value="QCD94715.1"/>
    <property type="molecule type" value="Genomic_DNA"/>
</dbReference>
<keyword evidence="2" id="KW-1185">Reference proteome</keyword>
<evidence type="ECO:0000313" key="2">
    <source>
        <dbReference type="Proteomes" id="UP000501690"/>
    </source>
</evidence>
<dbReference type="Proteomes" id="UP000501690">
    <property type="component" value="Linkage Group LG5"/>
</dbReference>
<accession>A0A4D6M0U8</accession>